<protein>
    <recommendedName>
        <fullName evidence="11">RING-type domain-containing protein</fullName>
    </recommendedName>
</protein>
<dbReference type="PANTHER" id="PTHR10131:SF94">
    <property type="entry name" value="TNF RECEPTOR-ASSOCIATED FACTOR 4"/>
    <property type="match status" value="1"/>
</dbReference>
<evidence type="ECO:0000256" key="6">
    <source>
        <dbReference type="SAM" id="MobiDB-lite"/>
    </source>
</evidence>
<dbReference type="Gene3D" id="3.30.40.10">
    <property type="entry name" value="Zinc/RING finger domain, C3HC4 (zinc finger)"/>
    <property type="match status" value="2"/>
</dbReference>
<dbReference type="InterPro" id="IPR027370">
    <property type="entry name" value="Znf-RING_euk"/>
</dbReference>
<dbReference type="PROSITE" id="PS00518">
    <property type="entry name" value="ZF_RING_1"/>
    <property type="match status" value="1"/>
</dbReference>
<dbReference type="InterPro" id="IPR001841">
    <property type="entry name" value="Znf_RING"/>
</dbReference>
<feature type="region of interest" description="Disordered" evidence="6">
    <location>
        <begin position="565"/>
        <end position="592"/>
    </location>
</feature>
<evidence type="ECO:0000259" key="7">
    <source>
        <dbReference type="PROSITE" id="PS50089"/>
    </source>
</evidence>
<evidence type="ECO:0000256" key="4">
    <source>
        <dbReference type="PROSITE-ProRule" id="PRU00207"/>
    </source>
</evidence>
<evidence type="ECO:0000256" key="2">
    <source>
        <dbReference type="ARBA" id="ARBA00022771"/>
    </source>
</evidence>
<feature type="domain" description="RING-type" evidence="7">
    <location>
        <begin position="102"/>
        <end position="148"/>
    </location>
</feature>
<dbReference type="AlphaFoldDB" id="A0A6G1L2R0"/>
<proteinExistence type="predicted"/>
<name>A0A6G1L2R0_9PEZI</name>
<dbReference type="EMBL" id="ML995860">
    <property type="protein sequence ID" value="KAF2767147.1"/>
    <property type="molecule type" value="Genomic_DNA"/>
</dbReference>
<dbReference type="OrthoDB" id="1630758at2759"/>
<keyword evidence="10" id="KW-1185">Reference proteome</keyword>
<feature type="compositionally biased region" description="Polar residues" evidence="6">
    <location>
        <begin position="1"/>
        <end position="16"/>
    </location>
</feature>
<dbReference type="PANTHER" id="PTHR10131">
    <property type="entry name" value="TNF RECEPTOR ASSOCIATED FACTOR"/>
    <property type="match status" value="1"/>
</dbReference>
<dbReference type="PROSITE" id="PS50145">
    <property type="entry name" value="ZF_TRAF"/>
    <property type="match status" value="1"/>
</dbReference>
<feature type="compositionally biased region" description="Polar residues" evidence="6">
    <location>
        <begin position="529"/>
        <end position="543"/>
    </location>
</feature>
<evidence type="ECO:0000313" key="10">
    <source>
        <dbReference type="Proteomes" id="UP000799436"/>
    </source>
</evidence>
<feature type="region of interest" description="Disordered" evidence="6">
    <location>
        <begin position="529"/>
        <end position="549"/>
    </location>
</feature>
<feature type="zinc finger region" description="TRAF-type" evidence="4">
    <location>
        <begin position="244"/>
        <end position="292"/>
    </location>
</feature>
<feature type="compositionally biased region" description="Polar residues" evidence="6">
    <location>
        <begin position="407"/>
        <end position="417"/>
    </location>
</feature>
<dbReference type="SMART" id="SM00184">
    <property type="entry name" value="RING"/>
    <property type="match status" value="1"/>
</dbReference>
<dbReference type="Pfam" id="PF13445">
    <property type="entry name" value="zf-RING_UBOX"/>
    <property type="match status" value="1"/>
</dbReference>
<dbReference type="InterPro" id="IPR001293">
    <property type="entry name" value="Znf_TRAF"/>
</dbReference>
<dbReference type="InterPro" id="IPR013083">
    <property type="entry name" value="Znf_RING/FYVE/PHD"/>
</dbReference>
<reference evidence="9" key="1">
    <citation type="journal article" date="2020" name="Stud. Mycol.">
        <title>101 Dothideomycetes genomes: a test case for predicting lifestyles and emergence of pathogens.</title>
        <authorList>
            <person name="Haridas S."/>
            <person name="Albert R."/>
            <person name="Binder M."/>
            <person name="Bloem J."/>
            <person name="Labutti K."/>
            <person name="Salamov A."/>
            <person name="Andreopoulos B."/>
            <person name="Baker S."/>
            <person name="Barry K."/>
            <person name="Bills G."/>
            <person name="Bluhm B."/>
            <person name="Cannon C."/>
            <person name="Castanera R."/>
            <person name="Culley D."/>
            <person name="Daum C."/>
            <person name="Ezra D."/>
            <person name="Gonzalez J."/>
            <person name="Henrissat B."/>
            <person name="Kuo A."/>
            <person name="Liang C."/>
            <person name="Lipzen A."/>
            <person name="Lutzoni F."/>
            <person name="Magnuson J."/>
            <person name="Mondo S."/>
            <person name="Nolan M."/>
            <person name="Ohm R."/>
            <person name="Pangilinan J."/>
            <person name="Park H.-J."/>
            <person name="Ramirez L."/>
            <person name="Alfaro M."/>
            <person name="Sun H."/>
            <person name="Tritt A."/>
            <person name="Yoshinaga Y."/>
            <person name="Zwiers L.-H."/>
            <person name="Turgeon B."/>
            <person name="Goodwin S."/>
            <person name="Spatafora J."/>
            <person name="Crous P."/>
            <person name="Grigoriev I."/>
        </authorList>
    </citation>
    <scope>NUCLEOTIDE SEQUENCE</scope>
    <source>
        <strain evidence="9">CBS 116005</strain>
    </source>
</reference>
<dbReference type="SUPFAM" id="SSF57850">
    <property type="entry name" value="RING/U-box"/>
    <property type="match status" value="1"/>
</dbReference>
<accession>A0A6G1L2R0</accession>
<dbReference type="GO" id="GO:0008270">
    <property type="term" value="F:zinc ion binding"/>
    <property type="evidence" value="ECO:0007669"/>
    <property type="project" value="UniProtKB-KW"/>
</dbReference>
<dbReference type="Proteomes" id="UP000799436">
    <property type="component" value="Unassembled WGS sequence"/>
</dbReference>
<keyword evidence="3 4" id="KW-0862">Zinc</keyword>
<dbReference type="InterPro" id="IPR017907">
    <property type="entry name" value="Znf_RING_CS"/>
</dbReference>
<keyword evidence="5" id="KW-0175">Coiled coil</keyword>
<feature type="region of interest" description="Disordered" evidence="6">
    <location>
        <begin position="395"/>
        <end position="456"/>
    </location>
</feature>
<evidence type="ECO:0000259" key="8">
    <source>
        <dbReference type="PROSITE" id="PS50145"/>
    </source>
</evidence>
<evidence type="ECO:0000256" key="1">
    <source>
        <dbReference type="ARBA" id="ARBA00022723"/>
    </source>
</evidence>
<feature type="domain" description="TRAF-type" evidence="8">
    <location>
        <begin position="244"/>
        <end position="292"/>
    </location>
</feature>
<gene>
    <name evidence="9" type="ORF">EJ03DRAFT_329433</name>
</gene>
<organism evidence="9 10">
    <name type="scientific">Teratosphaeria nubilosa</name>
    <dbReference type="NCBI Taxonomy" id="161662"/>
    <lineage>
        <taxon>Eukaryota</taxon>
        <taxon>Fungi</taxon>
        <taxon>Dikarya</taxon>
        <taxon>Ascomycota</taxon>
        <taxon>Pezizomycotina</taxon>
        <taxon>Dothideomycetes</taxon>
        <taxon>Dothideomycetidae</taxon>
        <taxon>Mycosphaerellales</taxon>
        <taxon>Teratosphaeriaceae</taxon>
        <taxon>Teratosphaeria</taxon>
    </lineage>
</organism>
<keyword evidence="1 4" id="KW-0479">Metal-binding</keyword>
<feature type="coiled-coil region" evidence="5">
    <location>
        <begin position="316"/>
        <end position="343"/>
    </location>
</feature>
<dbReference type="SUPFAM" id="SSF49599">
    <property type="entry name" value="TRAF domain-like"/>
    <property type="match status" value="1"/>
</dbReference>
<evidence type="ECO:0000313" key="9">
    <source>
        <dbReference type="EMBL" id="KAF2767147.1"/>
    </source>
</evidence>
<feature type="region of interest" description="Disordered" evidence="6">
    <location>
        <begin position="1"/>
        <end position="52"/>
    </location>
</feature>
<evidence type="ECO:0000256" key="3">
    <source>
        <dbReference type="ARBA" id="ARBA00022833"/>
    </source>
</evidence>
<keyword evidence="2 4" id="KW-0863">Zinc-finger</keyword>
<sequence>MSRSTSWVFTRRGSTQAHSRPRHASSASMSHLDVPSPEPEVHRTVSARRSNASLRGMRRLEARRQMEENNFLSSRARQSTFNPPLDFRLLEYVTPYDENLMCPICRCPFVEPIILAECDHCFCRDCIRQTWSSTYSPLGPRGDCPACRTPAKLGPRSATSKILCNILDELKVRCPKSEDGCTAEVKRGQVQDHVNLYCGYAWIECPEGHCDLPVRRKDALAGCLHYGVSCTDCHQSMQKANLETHWKSQCPDRRVNCERCTEDVFFRDFEMHSKETCPAITVPCAGQALGCTVRRKPGQATAHARSCTFAKLAPIIESQQQRLNEQENAQRTMSRKLEILENGLSALQQIMYPQQEDPDASSADERSIPFLDASSRTPSPASVIGSINAQAAFEASDPASRARHSSDTSAFRQSATFQRGRRAPAPPGPRATDLPASLTSDFDVASPFPPPATNGGPFASPLHHLLSMHESLRDEMGRISSALQELDGRQSMHTLNENLRTREEITYLNAQLAGLSRQVHWLTASQLQRQQSRVGTPGPSSSADADGVEAAVNAVSHATSALSGIARAVGGSGPGEQQGRRRGHSEEGRTKL</sequence>
<evidence type="ECO:0008006" key="11">
    <source>
        <dbReference type="Google" id="ProtNLM"/>
    </source>
</evidence>
<evidence type="ECO:0000256" key="5">
    <source>
        <dbReference type="SAM" id="Coils"/>
    </source>
</evidence>
<dbReference type="PROSITE" id="PS50089">
    <property type="entry name" value="ZF_RING_2"/>
    <property type="match status" value="1"/>
</dbReference>
<dbReference type="Pfam" id="PF02176">
    <property type="entry name" value="zf-TRAF"/>
    <property type="match status" value="1"/>
</dbReference>